<organism evidence="3 4">
    <name type="scientific">Dokdonia genika</name>
    <dbReference type="NCBI Taxonomy" id="308113"/>
    <lineage>
        <taxon>Bacteria</taxon>
        <taxon>Pseudomonadati</taxon>
        <taxon>Bacteroidota</taxon>
        <taxon>Flavobacteriia</taxon>
        <taxon>Flavobacteriales</taxon>
        <taxon>Flavobacteriaceae</taxon>
        <taxon>Dokdonia</taxon>
    </lineage>
</organism>
<name>A0ABV9L8D1_9FLAO</name>
<keyword evidence="3" id="KW-0808">Transferase</keyword>
<dbReference type="EMBL" id="JBHSHB010000012">
    <property type="protein sequence ID" value="MFC4690169.1"/>
    <property type="molecule type" value="Genomic_DNA"/>
</dbReference>
<reference evidence="4" key="1">
    <citation type="journal article" date="2019" name="Int. J. Syst. Evol. Microbiol.">
        <title>The Global Catalogue of Microorganisms (GCM) 10K type strain sequencing project: providing services to taxonomists for standard genome sequencing and annotation.</title>
        <authorList>
            <consortium name="The Broad Institute Genomics Platform"/>
            <consortium name="The Broad Institute Genome Sequencing Center for Infectious Disease"/>
            <person name="Wu L."/>
            <person name="Ma J."/>
        </authorList>
    </citation>
    <scope>NUCLEOTIDE SEQUENCE [LARGE SCALE GENOMIC DNA]</scope>
    <source>
        <strain evidence="4">CGMCC 4.7427</strain>
    </source>
</reference>
<sequence length="380" mass="43308">MHIGFITPEYPHPELGNSGGMGTSIKNLVMAFCKMGHKVSLFVYNQHKTDTFIEDGITFHLIAKKHYKIGGFYFYRKHIEQYINKHSSDVDIIEAPDWTGITAFMSLRKPLVIRFHGSDTYFCHIEGRPQKWKNAFFEKQAVIKAKAFIAPTHFAGKKSIELFKLQYSNVKVICHGLNLEDFNNNSPEEFISKRLLNIGTLIRKKGVFQLVEIFNKIIIAHPTAKLDFIGADSYDVQTGSASTWQLMQEMMSPAAREAITYLGKIPYHQVKEEIQKAHICVFPSLAETLGMVTIESMALQKVVVNTNIGWAQDLIEHGKDGFMHHPDDIDAYVDTISTVFENDALRMKITEAARETIEKRFDINHIAQTNVSFYNKVISL</sequence>
<dbReference type="Proteomes" id="UP001595878">
    <property type="component" value="Unassembled WGS sequence"/>
</dbReference>
<evidence type="ECO:0000313" key="3">
    <source>
        <dbReference type="EMBL" id="MFC4690169.1"/>
    </source>
</evidence>
<feature type="domain" description="Glycosyltransferase subfamily 4-like N-terminal" evidence="2">
    <location>
        <begin position="19"/>
        <end position="180"/>
    </location>
</feature>
<dbReference type="Gene3D" id="3.40.50.2000">
    <property type="entry name" value="Glycogen Phosphorylase B"/>
    <property type="match status" value="2"/>
</dbReference>
<evidence type="ECO:0000313" key="4">
    <source>
        <dbReference type="Proteomes" id="UP001595878"/>
    </source>
</evidence>
<dbReference type="InterPro" id="IPR001296">
    <property type="entry name" value="Glyco_trans_1"/>
</dbReference>
<protein>
    <submittedName>
        <fullName evidence="3">Glycosyltransferase family 4 protein</fullName>
        <ecNumber evidence="3">2.4.-.-</ecNumber>
    </submittedName>
</protein>
<evidence type="ECO:0000259" key="2">
    <source>
        <dbReference type="Pfam" id="PF13439"/>
    </source>
</evidence>
<gene>
    <name evidence="3" type="ORF">ACFO5T_06985</name>
</gene>
<keyword evidence="3" id="KW-0328">Glycosyltransferase</keyword>
<keyword evidence="4" id="KW-1185">Reference proteome</keyword>
<accession>A0ABV9L8D1</accession>
<dbReference type="SUPFAM" id="SSF53756">
    <property type="entry name" value="UDP-Glycosyltransferase/glycogen phosphorylase"/>
    <property type="match status" value="1"/>
</dbReference>
<comment type="caution">
    <text evidence="3">The sequence shown here is derived from an EMBL/GenBank/DDBJ whole genome shotgun (WGS) entry which is preliminary data.</text>
</comment>
<dbReference type="RefSeq" id="WP_380033161.1">
    <property type="nucleotide sequence ID" value="NZ_JBHSHB010000012.1"/>
</dbReference>
<dbReference type="InterPro" id="IPR050194">
    <property type="entry name" value="Glycosyltransferase_grp1"/>
</dbReference>
<dbReference type="InterPro" id="IPR028098">
    <property type="entry name" value="Glyco_trans_4-like_N"/>
</dbReference>
<evidence type="ECO:0000259" key="1">
    <source>
        <dbReference type="Pfam" id="PF00534"/>
    </source>
</evidence>
<proteinExistence type="predicted"/>
<dbReference type="PANTHER" id="PTHR45947">
    <property type="entry name" value="SULFOQUINOVOSYL TRANSFERASE SQD2"/>
    <property type="match status" value="1"/>
</dbReference>
<dbReference type="PANTHER" id="PTHR45947:SF14">
    <property type="entry name" value="SLL1723 PROTEIN"/>
    <property type="match status" value="1"/>
</dbReference>
<dbReference type="GO" id="GO:0016757">
    <property type="term" value="F:glycosyltransferase activity"/>
    <property type="evidence" value="ECO:0007669"/>
    <property type="project" value="UniProtKB-KW"/>
</dbReference>
<feature type="domain" description="Glycosyl transferase family 1" evidence="1">
    <location>
        <begin position="193"/>
        <end position="355"/>
    </location>
</feature>
<dbReference type="EC" id="2.4.-.-" evidence="3"/>
<dbReference type="Pfam" id="PF13439">
    <property type="entry name" value="Glyco_transf_4"/>
    <property type="match status" value="1"/>
</dbReference>
<dbReference type="CDD" id="cd03801">
    <property type="entry name" value="GT4_PimA-like"/>
    <property type="match status" value="1"/>
</dbReference>
<dbReference type="Pfam" id="PF00534">
    <property type="entry name" value="Glycos_transf_1"/>
    <property type="match status" value="1"/>
</dbReference>